<evidence type="ECO:0000256" key="5">
    <source>
        <dbReference type="ARBA" id="ARBA00040781"/>
    </source>
</evidence>
<dbReference type="Gene3D" id="3.40.50.720">
    <property type="entry name" value="NAD(P)-binding Rossmann-like Domain"/>
    <property type="match status" value="1"/>
</dbReference>
<dbReference type="GO" id="GO:0004316">
    <property type="term" value="F:3-oxoacyl-[acyl-carrier-protein] reductase (NADPH) activity"/>
    <property type="evidence" value="ECO:0007669"/>
    <property type="project" value="UniProtKB-EC"/>
</dbReference>
<dbReference type="CDD" id="cd05233">
    <property type="entry name" value="SDR_c"/>
    <property type="match status" value="1"/>
</dbReference>
<evidence type="ECO:0000256" key="1">
    <source>
        <dbReference type="ARBA" id="ARBA00004191"/>
    </source>
</evidence>
<dbReference type="Proteomes" id="UP000094243">
    <property type="component" value="Unassembled WGS sequence"/>
</dbReference>
<dbReference type="InterPro" id="IPR002347">
    <property type="entry name" value="SDR_fam"/>
</dbReference>
<proteinExistence type="inferred from homology"/>
<evidence type="ECO:0000256" key="3">
    <source>
        <dbReference type="ARBA" id="ARBA00022512"/>
    </source>
</evidence>
<organism evidence="7 8">
    <name type="scientific">Mycolicibacterium holsaticum</name>
    <dbReference type="NCBI Taxonomy" id="152142"/>
    <lineage>
        <taxon>Bacteria</taxon>
        <taxon>Bacillati</taxon>
        <taxon>Actinomycetota</taxon>
        <taxon>Actinomycetes</taxon>
        <taxon>Mycobacteriales</taxon>
        <taxon>Mycobacteriaceae</taxon>
        <taxon>Mycolicibacterium</taxon>
    </lineage>
</organism>
<keyword evidence="8" id="KW-1185">Reference proteome</keyword>
<dbReference type="RefSeq" id="WP_069408186.1">
    <property type="nucleotide sequence ID" value="NZ_MIGZ01000306.1"/>
</dbReference>
<reference evidence="8" key="1">
    <citation type="submission" date="2016-09" db="EMBL/GenBank/DDBJ databases">
        <authorList>
            <person name="Greninger A.L."/>
            <person name="Jerome K.R."/>
            <person name="Mcnair B."/>
            <person name="Wallis C."/>
            <person name="Fang F."/>
        </authorList>
    </citation>
    <scope>NUCLEOTIDE SEQUENCE [LARGE SCALE GENOMIC DNA]</scope>
    <source>
        <strain evidence="8">M7</strain>
    </source>
</reference>
<dbReference type="SUPFAM" id="SSF51735">
    <property type="entry name" value="NAD(P)-binding Rossmann-fold domains"/>
    <property type="match status" value="1"/>
</dbReference>
<evidence type="ECO:0000256" key="2">
    <source>
        <dbReference type="ARBA" id="ARBA00006484"/>
    </source>
</evidence>
<dbReference type="PANTHER" id="PTHR42879">
    <property type="entry name" value="3-OXOACYL-(ACYL-CARRIER-PROTEIN) REDUCTASE"/>
    <property type="match status" value="1"/>
</dbReference>
<comment type="catalytic activity">
    <reaction evidence="6">
        <text>a (3R)-hydroxyacyl-[ACP] + NADP(+) = a 3-oxoacyl-[ACP] + NADPH + H(+)</text>
        <dbReference type="Rhea" id="RHEA:17397"/>
        <dbReference type="Rhea" id="RHEA-COMP:9916"/>
        <dbReference type="Rhea" id="RHEA-COMP:9945"/>
        <dbReference type="ChEBI" id="CHEBI:15378"/>
        <dbReference type="ChEBI" id="CHEBI:57783"/>
        <dbReference type="ChEBI" id="CHEBI:58349"/>
        <dbReference type="ChEBI" id="CHEBI:78776"/>
        <dbReference type="ChEBI" id="CHEBI:78827"/>
        <dbReference type="EC" id="1.1.1.100"/>
    </reaction>
    <physiologicalReaction direction="right-to-left" evidence="6">
        <dbReference type="Rhea" id="RHEA:17399"/>
    </physiologicalReaction>
</comment>
<dbReference type="FunFam" id="3.40.50.720:FF:000173">
    <property type="entry name" value="3-oxoacyl-[acyl-carrier protein] reductase"/>
    <property type="match status" value="1"/>
</dbReference>
<dbReference type="Pfam" id="PF13561">
    <property type="entry name" value="adh_short_C2"/>
    <property type="match status" value="1"/>
</dbReference>
<keyword evidence="3" id="KW-0134">Cell wall</keyword>
<name>A0A1E3R395_9MYCO</name>
<dbReference type="PRINTS" id="PR00081">
    <property type="entry name" value="GDHRDH"/>
</dbReference>
<accession>A0A1E3R395</accession>
<evidence type="ECO:0000256" key="6">
    <source>
        <dbReference type="ARBA" id="ARBA00047400"/>
    </source>
</evidence>
<evidence type="ECO:0000313" key="7">
    <source>
        <dbReference type="EMBL" id="ODQ84291.1"/>
    </source>
</evidence>
<dbReference type="InterPro" id="IPR036291">
    <property type="entry name" value="NAD(P)-bd_dom_sf"/>
</dbReference>
<comment type="caution">
    <text evidence="7">The sequence shown here is derived from an EMBL/GenBank/DDBJ whole genome shotgun (WGS) entry which is preliminary data.</text>
</comment>
<comment type="subcellular location">
    <subcellularLocation>
        <location evidence="1">Secreted</location>
        <location evidence="1">Cell wall</location>
    </subcellularLocation>
</comment>
<evidence type="ECO:0000313" key="8">
    <source>
        <dbReference type="Proteomes" id="UP000094243"/>
    </source>
</evidence>
<protein>
    <recommendedName>
        <fullName evidence="5">3-oxoacyl-[acyl-carrier-protein] reductase MabA</fullName>
    </recommendedName>
</protein>
<dbReference type="AlphaFoldDB" id="A0A1E3R395"/>
<dbReference type="InterPro" id="IPR050259">
    <property type="entry name" value="SDR"/>
</dbReference>
<evidence type="ECO:0000256" key="4">
    <source>
        <dbReference type="ARBA" id="ARBA00023002"/>
    </source>
</evidence>
<dbReference type="OrthoDB" id="4350228at2"/>
<gene>
    <name evidence="7" type="ORF">BHQ17_27795</name>
</gene>
<keyword evidence="4" id="KW-0560">Oxidoreductase</keyword>
<sequence length="260" mass="26738">MSEGPAVETGGRVVVLTGATGWIGEAIAAVLAKRGYRLALLGRRGDALNRLAETIGQVGVCAPLPIVADLTRYHEVEVALAKVVEDLGSPQILINNAGGWSGSKFGSFLDKTGADLRTELDNNLLTAVLMTRAVLPSMVDSRYGRIVNVSSIAGLIALEGHSAYSAAKAGHSGLARQLAVEFGALGITTNCVAPGAVLTGRAAEMVAAEDDGIMTMLHMTPSGRLTTPDEVAELVAFLASEQAAQINGQTIAIDGGMTSA</sequence>
<keyword evidence="3" id="KW-0964">Secreted</keyword>
<comment type="similarity">
    <text evidence="2">Belongs to the short-chain dehydrogenases/reductases (SDR) family.</text>
</comment>
<dbReference type="PRINTS" id="PR00080">
    <property type="entry name" value="SDRFAMILY"/>
</dbReference>
<dbReference type="EMBL" id="MIGZ01000306">
    <property type="protein sequence ID" value="ODQ84291.1"/>
    <property type="molecule type" value="Genomic_DNA"/>
</dbReference>